<evidence type="ECO:0000313" key="3">
    <source>
        <dbReference type="EMBL" id="KZE25863.1"/>
    </source>
</evidence>
<dbReference type="STRING" id="1452487.AVW16_02225"/>
<evidence type="ECO:0000259" key="2">
    <source>
        <dbReference type="Pfam" id="PF07995"/>
    </source>
</evidence>
<dbReference type="InterPro" id="IPR011041">
    <property type="entry name" value="Quinoprot_gluc/sorb_DH_b-prop"/>
</dbReference>
<dbReference type="RefSeq" id="WP_066614273.1">
    <property type="nucleotide sequence ID" value="NZ_LQQU01000058.1"/>
</dbReference>
<protein>
    <submittedName>
        <fullName evidence="3">Glucose dehydrogenase</fullName>
    </submittedName>
</protein>
<feature type="domain" description="Glucose/Sorbosone dehydrogenase" evidence="2">
    <location>
        <begin position="41"/>
        <end position="369"/>
    </location>
</feature>
<reference evidence="4" key="1">
    <citation type="submission" date="2016-01" db="EMBL/GenBank/DDBJ databases">
        <title>Draft genome of Chromobacterium sp. F49.</title>
        <authorList>
            <person name="Hong K.W."/>
        </authorList>
    </citation>
    <scope>NUCLEOTIDE SEQUENCE [LARGE SCALE GENOMIC DNA]</scope>
    <source>
        <strain evidence="4">CN10</strain>
    </source>
</reference>
<dbReference type="InterPro" id="IPR012938">
    <property type="entry name" value="Glc/Sorbosone_DH"/>
</dbReference>
<keyword evidence="1" id="KW-0732">Signal</keyword>
<name>A0A165ELP9_9NEIS</name>
<dbReference type="PANTHER" id="PTHR19328">
    <property type="entry name" value="HEDGEHOG-INTERACTING PROTEIN"/>
    <property type="match status" value="1"/>
</dbReference>
<dbReference type="EMBL" id="LQQU01000058">
    <property type="protein sequence ID" value="KZE25863.1"/>
    <property type="molecule type" value="Genomic_DNA"/>
</dbReference>
<sequence length="374" mass="40362">MKALAGILLSLCVAGASSAESQTVHDSEAARFTVRVLARGLEHPWGLAFLPDGRLLLTERAGRLRLVGADGRLDPAPVSGVPAVVAEGQGGLLDVALHPQFARNGWVYLSYVAGSGGRVGTELARGRLVGRSLRDVEVLFRMQPKSGARHHFGGRLAFDRAGYLYLTLGDRGDMPRAQRPDDHAGSVIRLSDDGRVPLDNPFRNRAGWLAEKYTLGHRNPQGLARDAAGRLWLTEHGPQGGDELNLLASGANYGWPRVTHGRQYVTGARIGEATSLPGFRDPLHVWGPTSIAPSGLAFYSGARFPGWRGDLFAGALRERMLVRLKLAGDRVVGEERLLVGVLGRVRDVRDGPDGYLYLLTDEDDGVLARLEPAP</sequence>
<organism evidence="3 4">
    <name type="scientific">Crenobacter luteus</name>
    <dbReference type="NCBI Taxonomy" id="1452487"/>
    <lineage>
        <taxon>Bacteria</taxon>
        <taxon>Pseudomonadati</taxon>
        <taxon>Pseudomonadota</taxon>
        <taxon>Betaproteobacteria</taxon>
        <taxon>Neisseriales</taxon>
        <taxon>Neisseriaceae</taxon>
        <taxon>Crenobacter</taxon>
    </lineage>
</organism>
<gene>
    <name evidence="3" type="ORF">AVW16_02225</name>
</gene>
<dbReference type="AlphaFoldDB" id="A0A165ELP9"/>
<dbReference type="Pfam" id="PF07995">
    <property type="entry name" value="GSDH"/>
    <property type="match status" value="1"/>
</dbReference>
<feature type="chain" id="PRO_5007857289" evidence="1">
    <location>
        <begin position="20"/>
        <end position="374"/>
    </location>
</feature>
<dbReference type="PANTHER" id="PTHR19328:SF75">
    <property type="entry name" value="ALDOSE SUGAR DEHYDROGENASE YLII"/>
    <property type="match status" value="1"/>
</dbReference>
<keyword evidence="4" id="KW-1185">Reference proteome</keyword>
<dbReference type="OrthoDB" id="9770043at2"/>
<evidence type="ECO:0000313" key="4">
    <source>
        <dbReference type="Proteomes" id="UP000076625"/>
    </source>
</evidence>
<dbReference type="SUPFAM" id="SSF50952">
    <property type="entry name" value="Soluble quinoprotein glucose dehydrogenase"/>
    <property type="match status" value="1"/>
</dbReference>
<dbReference type="Gene3D" id="2.120.10.30">
    <property type="entry name" value="TolB, C-terminal domain"/>
    <property type="match status" value="1"/>
</dbReference>
<dbReference type="Proteomes" id="UP000076625">
    <property type="component" value="Unassembled WGS sequence"/>
</dbReference>
<feature type="signal peptide" evidence="1">
    <location>
        <begin position="1"/>
        <end position="19"/>
    </location>
</feature>
<proteinExistence type="predicted"/>
<comment type="caution">
    <text evidence="3">The sequence shown here is derived from an EMBL/GenBank/DDBJ whole genome shotgun (WGS) entry which is preliminary data.</text>
</comment>
<dbReference type="InterPro" id="IPR011042">
    <property type="entry name" value="6-blade_b-propeller_TolB-like"/>
</dbReference>
<accession>A0A165ELP9</accession>
<evidence type="ECO:0000256" key="1">
    <source>
        <dbReference type="SAM" id="SignalP"/>
    </source>
</evidence>